<keyword evidence="3" id="KW-1185">Reference proteome</keyword>
<reference evidence="2" key="2">
    <citation type="submission" date="2020-09" db="EMBL/GenBank/DDBJ databases">
        <authorList>
            <person name="Sun Q."/>
            <person name="Ohkuma M."/>
        </authorList>
    </citation>
    <scope>NUCLEOTIDE SEQUENCE</scope>
    <source>
        <strain evidence="2">JCM 17820</strain>
    </source>
</reference>
<organism evidence="2 3">
    <name type="scientific">Haloarcula pellucida</name>
    <dbReference type="NCBI Taxonomy" id="1427151"/>
    <lineage>
        <taxon>Archaea</taxon>
        <taxon>Methanobacteriati</taxon>
        <taxon>Methanobacteriota</taxon>
        <taxon>Stenosarchaea group</taxon>
        <taxon>Halobacteria</taxon>
        <taxon>Halobacteriales</taxon>
        <taxon>Haloarculaceae</taxon>
        <taxon>Haloarcula</taxon>
    </lineage>
</organism>
<dbReference type="RefSeq" id="WP_188995797.1">
    <property type="nucleotide sequence ID" value="NZ_BMOU01000002.1"/>
</dbReference>
<protein>
    <recommendedName>
        <fullName evidence="1">DUF7344 domain-containing protein</fullName>
    </recommendedName>
</protein>
<gene>
    <name evidence="2" type="ORF">GCM10009030_13510</name>
</gene>
<accession>A0A830GJJ8</accession>
<dbReference type="EMBL" id="BMOU01000002">
    <property type="protein sequence ID" value="GGN90976.1"/>
    <property type="molecule type" value="Genomic_DNA"/>
</dbReference>
<name>A0A830GJJ8_9EURY</name>
<dbReference type="Pfam" id="PF24035">
    <property type="entry name" value="DUF7344"/>
    <property type="match status" value="1"/>
</dbReference>
<evidence type="ECO:0000313" key="2">
    <source>
        <dbReference type="EMBL" id="GGN90976.1"/>
    </source>
</evidence>
<dbReference type="AlphaFoldDB" id="A0A830GJJ8"/>
<dbReference type="InterPro" id="IPR055768">
    <property type="entry name" value="DUF7344"/>
</dbReference>
<dbReference type="Proteomes" id="UP000605784">
    <property type="component" value="Unassembled WGS sequence"/>
</dbReference>
<comment type="caution">
    <text evidence="2">The sequence shown here is derived from an EMBL/GenBank/DDBJ whole genome shotgun (WGS) entry which is preliminary data.</text>
</comment>
<feature type="domain" description="DUF7344" evidence="1">
    <location>
        <begin position="24"/>
        <end position="100"/>
    </location>
</feature>
<evidence type="ECO:0000313" key="3">
    <source>
        <dbReference type="Proteomes" id="UP000605784"/>
    </source>
</evidence>
<proteinExistence type="predicted"/>
<sequence length="101" mass="11182">MTQIHSDTDGTLVGAVELTDSDRHRLLTDERRRIALDVLSDRPGPVHLDELATEVATRESDTAMADPSAVERAAIALHHNHLPRLAASDIVEYDPETRQVH</sequence>
<reference evidence="2" key="1">
    <citation type="journal article" date="2014" name="Int. J. Syst. Evol. Microbiol.">
        <title>Complete genome sequence of Corynebacterium casei LMG S-19264T (=DSM 44701T), isolated from a smear-ripened cheese.</title>
        <authorList>
            <consortium name="US DOE Joint Genome Institute (JGI-PGF)"/>
            <person name="Walter F."/>
            <person name="Albersmeier A."/>
            <person name="Kalinowski J."/>
            <person name="Ruckert C."/>
        </authorList>
    </citation>
    <scope>NUCLEOTIDE SEQUENCE</scope>
    <source>
        <strain evidence="2">JCM 17820</strain>
    </source>
</reference>
<evidence type="ECO:0000259" key="1">
    <source>
        <dbReference type="Pfam" id="PF24035"/>
    </source>
</evidence>